<keyword evidence="1" id="KW-1133">Transmembrane helix</keyword>
<organism evidence="2 3">
    <name type="scientific">Thiothrix nivea (strain ATCC 35100 / DSM 5205 / JP2)</name>
    <dbReference type="NCBI Taxonomy" id="870187"/>
    <lineage>
        <taxon>Bacteria</taxon>
        <taxon>Pseudomonadati</taxon>
        <taxon>Pseudomonadota</taxon>
        <taxon>Gammaproteobacteria</taxon>
        <taxon>Thiotrichales</taxon>
        <taxon>Thiotrichaceae</taxon>
        <taxon>Thiothrix</taxon>
    </lineage>
</organism>
<evidence type="ECO:0000256" key="1">
    <source>
        <dbReference type="SAM" id="Phobius"/>
    </source>
</evidence>
<reference evidence="3" key="1">
    <citation type="journal article" date="2011" name="Stand. Genomic Sci.">
        <title>Genome sequence of the filamentous, gliding Thiothrix nivea neotype strain (JP2(T)).</title>
        <authorList>
            <person name="Lapidus A."/>
            <person name="Nolan M."/>
            <person name="Lucas S."/>
            <person name="Glavina Del Rio T."/>
            <person name="Tice H."/>
            <person name="Cheng J.F."/>
            <person name="Tapia R."/>
            <person name="Han C."/>
            <person name="Goodwin L."/>
            <person name="Pitluck S."/>
            <person name="Liolios K."/>
            <person name="Pagani I."/>
            <person name="Ivanova N."/>
            <person name="Huntemann M."/>
            <person name="Mavromatis K."/>
            <person name="Mikhailova N."/>
            <person name="Pati A."/>
            <person name="Chen A."/>
            <person name="Palaniappan K."/>
            <person name="Land M."/>
            <person name="Brambilla E.M."/>
            <person name="Rohde M."/>
            <person name="Abt B."/>
            <person name="Verbarg S."/>
            <person name="Goker M."/>
            <person name="Bristow J."/>
            <person name="Eisen J.A."/>
            <person name="Markowitz V."/>
            <person name="Hugenholtz P."/>
            <person name="Kyrpides N.C."/>
            <person name="Klenk H.P."/>
            <person name="Woyke T."/>
        </authorList>
    </citation>
    <scope>NUCLEOTIDE SEQUENCE [LARGE SCALE GENOMIC DNA]</scope>
    <source>
        <strain evidence="3">ATCC 35100 / DSM 5205 / JP2</strain>
    </source>
</reference>
<protein>
    <submittedName>
        <fullName evidence="2">Uncharacterized protein</fullName>
    </submittedName>
</protein>
<dbReference type="AlphaFoldDB" id="A0A656HB72"/>
<evidence type="ECO:0000313" key="3">
    <source>
        <dbReference type="Proteomes" id="UP000005317"/>
    </source>
</evidence>
<evidence type="ECO:0000313" key="2">
    <source>
        <dbReference type="EMBL" id="EIJ33352.1"/>
    </source>
</evidence>
<dbReference type="OrthoDB" id="8593817at2"/>
<keyword evidence="1" id="KW-0812">Transmembrane</keyword>
<dbReference type="RefSeq" id="WP_002707306.1">
    <property type="nucleotide sequence ID" value="NZ_JH651384.1"/>
</dbReference>
<name>A0A656HB72_THINJ</name>
<proteinExistence type="predicted"/>
<gene>
    <name evidence="2" type="ORF">Thini_0715</name>
</gene>
<keyword evidence="1" id="KW-0472">Membrane</keyword>
<dbReference type="EMBL" id="JH651384">
    <property type="protein sequence ID" value="EIJ33352.1"/>
    <property type="molecule type" value="Genomic_DNA"/>
</dbReference>
<sequence length="74" mass="7701">MSDEMIRAIGKLEGRLDSMHETSKANSDKLDAIDKRLRAVETRSATYGTVGGALAGVGISLLVAKLKGITGTGP</sequence>
<dbReference type="Proteomes" id="UP000005317">
    <property type="component" value="Unassembled WGS sequence"/>
</dbReference>
<feature type="transmembrane region" description="Helical" evidence="1">
    <location>
        <begin position="45"/>
        <end position="64"/>
    </location>
</feature>
<keyword evidence="3" id="KW-1185">Reference proteome</keyword>
<accession>A0A656HB72</accession>